<dbReference type="InterPro" id="IPR028098">
    <property type="entry name" value="Glyco_trans_4-like_N"/>
</dbReference>
<organism evidence="3 4">
    <name type="scientific">Nostoc edaphicum CCNP1411</name>
    <dbReference type="NCBI Taxonomy" id="1472755"/>
    <lineage>
        <taxon>Bacteria</taxon>
        <taxon>Bacillati</taxon>
        <taxon>Cyanobacteriota</taxon>
        <taxon>Cyanophyceae</taxon>
        <taxon>Nostocales</taxon>
        <taxon>Nostocaceae</taxon>
        <taxon>Nostoc</taxon>
    </lineage>
</organism>
<evidence type="ECO:0000313" key="4">
    <source>
        <dbReference type="Proteomes" id="UP000514713"/>
    </source>
</evidence>
<proteinExistence type="predicted"/>
<feature type="domain" description="Glycosyltransferase subfamily 4-like N-terminal" evidence="2">
    <location>
        <begin position="109"/>
        <end position="215"/>
    </location>
</feature>
<dbReference type="GO" id="GO:0016757">
    <property type="term" value="F:glycosyltransferase activity"/>
    <property type="evidence" value="ECO:0007669"/>
    <property type="project" value="InterPro"/>
</dbReference>
<dbReference type="InterPro" id="IPR001296">
    <property type="entry name" value="Glyco_trans_1"/>
</dbReference>
<evidence type="ECO:0000313" key="3">
    <source>
        <dbReference type="EMBL" id="QMS88351.1"/>
    </source>
</evidence>
<evidence type="ECO:0000259" key="2">
    <source>
        <dbReference type="Pfam" id="PF13439"/>
    </source>
</evidence>
<accession>A0A7D7LDS3</accession>
<keyword evidence="4" id="KW-1185">Reference proteome</keyword>
<keyword evidence="3" id="KW-0808">Transferase</keyword>
<dbReference type="Gene3D" id="3.40.50.2000">
    <property type="entry name" value="Glycogen Phosphorylase B"/>
    <property type="match status" value="2"/>
</dbReference>
<protein>
    <submittedName>
        <fullName evidence="3">Glycosyltransferase</fullName>
    </submittedName>
</protein>
<dbReference type="KEGG" id="ned:HUN01_12385"/>
<gene>
    <name evidence="3" type="ORF">HUN01_12385</name>
</gene>
<dbReference type="EMBL" id="CP054698">
    <property type="protein sequence ID" value="QMS88351.1"/>
    <property type="molecule type" value="Genomic_DNA"/>
</dbReference>
<dbReference type="RefSeq" id="WP_181931519.1">
    <property type="nucleotide sequence ID" value="NZ_CP054698.1"/>
</dbReference>
<dbReference type="PANTHER" id="PTHR45947:SF14">
    <property type="entry name" value="SLL1723 PROTEIN"/>
    <property type="match status" value="1"/>
</dbReference>
<evidence type="ECO:0000259" key="1">
    <source>
        <dbReference type="Pfam" id="PF00534"/>
    </source>
</evidence>
<dbReference type="InterPro" id="IPR050194">
    <property type="entry name" value="Glycosyltransferase_grp1"/>
</dbReference>
<reference evidence="4" key="1">
    <citation type="submission" date="2020-06" db="EMBL/GenBank/DDBJ databases">
        <title>Nostoc edaphicum CCNP1411 genome.</title>
        <authorList>
            <person name="Fidor A."/>
            <person name="Grabski M."/>
            <person name="Gawor J."/>
            <person name="Gromadka R."/>
            <person name="Wegrzyn G."/>
            <person name="Mazur-Marzec H."/>
        </authorList>
    </citation>
    <scope>NUCLEOTIDE SEQUENCE [LARGE SCALE GENOMIC DNA]</scope>
    <source>
        <strain evidence="4">CCNP1411</strain>
    </source>
</reference>
<sequence>MSIRIGYVLKRYPRYSETFVVNEILAHEAAGLDIEIFALRPLCDTHFQNIISQVRASVSYIRRPIQGRVSESLNSLAPTAASYFWAELQEASKVIPDFWPKLAFAQGEQASTVYQAAWLAREARVKGITHLHAHFGTVATSVARLASHFTGIPYTFTAHAKDIFHESVEFEDMQRKLQDAASVVTVSDYNLRYLHNTYNLPAKQVQRIYNGLDLRQLQYSSPAERPPLIISVGRLIEKKGLSVLIDACAILKQRNYQFQCQIVGTGSLELTLRQQIIDLELQSIVEIVGPRPQNEVFQLVQKAAVFATPYVIGKDGNRDGLPTVLLEAMALGTPCVSTDVTGIPELVRDGETGLIVPQHDADKLAIALGQFLTNSALRVKLSTQARQLIESEFDIHCNTAILRELFLTHTASGTRKVGAKA</sequence>
<dbReference type="AlphaFoldDB" id="A0A7D7LDS3"/>
<dbReference type="Pfam" id="PF00534">
    <property type="entry name" value="Glycos_transf_1"/>
    <property type="match status" value="1"/>
</dbReference>
<dbReference type="Pfam" id="PF13439">
    <property type="entry name" value="Glyco_transf_4"/>
    <property type="match status" value="1"/>
</dbReference>
<dbReference type="Proteomes" id="UP000514713">
    <property type="component" value="Chromosome"/>
</dbReference>
<dbReference type="PANTHER" id="PTHR45947">
    <property type="entry name" value="SULFOQUINOVOSYL TRANSFERASE SQD2"/>
    <property type="match status" value="1"/>
</dbReference>
<dbReference type="SUPFAM" id="SSF53756">
    <property type="entry name" value="UDP-Glycosyltransferase/glycogen phosphorylase"/>
    <property type="match status" value="1"/>
</dbReference>
<feature type="domain" description="Glycosyl transferase family 1" evidence="1">
    <location>
        <begin position="223"/>
        <end position="387"/>
    </location>
</feature>
<name>A0A7D7LDS3_9NOSO</name>